<dbReference type="InterPro" id="IPR031942">
    <property type="entry name" value="DUF4774"/>
</dbReference>
<keyword evidence="2" id="KW-0732">Signal</keyword>
<organism evidence="4 5">
    <name type="scientific">Spodoptera litura</name>
    <name type="common">Asian cotton leafworm</name>
    <dbReference type="NCBI Taxonomy" id="69820"/>
    <lineage>
        <taxon>Eukaryota</taxon>
        <taxon>Metazoa</taxon>
        <taxon>Ecdysozoa</taxon>
        <taxon>Arthropoda</taxon>
        <taxon>Hexapoda</taxon>
        <taxon>Insecta</taxon>
        <taxon>Pterygota</taxon>
        <taxon>Neoptera</taxon>
        <taxon>Endopterygota</taxon>
        <taxon>Lepidoptera</taxon>
        <taxon>Glossata</taxon>
        <taxon>Ditrysia</taxon>
        <taxon>Noctuoidea</taxon>
        <taxon>Noctuidae</taxon>
        <taxon>Amphipyrinae</taxon>
        <taxon>Spodoptera</taxon>
    </lineage>
</organism>
<reference evidence="5" key="1">
    <citation type="submission" date="2025-08" db="UniProtKB">
        <authorList>
            <consortium name="RefSeq"/>
        </authorList>
    </citation>
    <scope>IDENTIFICATION</scope>
    <source>
        <strain evidence="5">Ishihara</strain>
        <tissue evidence="5">Whole body</tissue>
    </source>
</reference>
<feature type="domain" description="DUF4774" evidence="3">
    <location>
        <begin position="370"/>
        <end position="422"/>
    </location>
</feature>
<dbReference type="AlphaFoldDB" id="A0A9J7IMN2"/>
<protein>
    <submittedName>
        <fullName evidence="5">Uncharacterized protein LOC111349654</fullName>
    </submittedName>
</protein>
<feature type="domain" description="DUF4774" evidence="3">
    <location>
        <begin position="481"/>
        <end position="535"/>
    </location>
</feature>
<name>A0A9J7IMN2_SPOLT</name>
<keyword evidence="4" id="KW-1185">Reference proteome</keyword>
<evidence type="ECO:0000256" key="2">
    <source>
        <dbReference type="SAM" id="SignalP"/>
    </source>
</evidence>
<feature type="region of interest" description="Disordered" evidence="1">
    <location>
        <begin position="675"/>
        <end position="694"/>
    </location>
</feature>
<dbReference type="KEGG" id="sliu:111349654"/>
<evidence type="ECO:0000313" key="4">
    <source>
        <dbReference type="Proteomes" id="UP000301870"/>
    </source>
</evidence>
<gene>
    <name evidence="5" type="primary">LOC111349654</name>
</gene>
<evidence type="ECO:0000259" key="3">
    <source>
        <dbReference type="Pfam" id="PF15999"/>
    </source>
</evidence>
<accession>A0A9J7IMN2</accession>
<proteinExistence type="predicted"/>
<dbReference type="Proteomes" id="UP000301870">
    <property type="component" value="Chromosome 9"/>
</dbReference>
<dbReference type="RefSeq" id="XP_022816620.1">
    <property type="nucleotide sequence ID" value="XM_022960852.1"/>
</dbReference>
<dbReference type="PROSITE" id="PS51257">
    <property type="entry name" value="PROKAR_LIPOPROTEIN"/>
    <property type="match status" value="1"/>
</dbReference>
<evidence type="ECO:0000313" key="5">
    <source>
        <dbReference type="RefSeq" id="XP_022816620.1"/>
    </source>
</evidence>
<dbReference type="Pfam" id="PF15999">
    <property type="entry name" value="DUF4774"/>
    <property type="match status" value="3"/>
</dbReference>
<feature type="chain" id="PRO_5039916726" evidence="2">
    <location>
        <begin position="23"/>
        <end position="758"/>
    </location>
</feature>
<feature type="domain" description="DUF4774" evidence="3">
    <location>
        <begin position="699"/>
        <end position="752"/>
    </location>
</feature>
<feature type="region of interest" description="Disordered" evidence="1">
    <location>
        <begin position="315"/>
        <end position="335"/>
    </location>
</feature>
<evidence type="ECO:0000256" key="1">
    <source>
        <dbReference type="SAM" id="MobiDB-lite"/>
    </source>
</evidence>
<feature type="signal peptide" evidence="2">
    <location>
        <begin position="1"/>
        <end position="22"/>
    </location>
</feature>
<sequence length="758" mass="81992">MTRPYLFGIAVLLACSCLEVSSRPSNNELATSNKELTNKAAERERSLAYDVTNTENEDVTKDILEKIKAINDALKKPVRKHQFQWNAPPQSGGEYVLDKEVLEKLQQVIASGKLNHANHVQQESNIISNEELDDTRYSRQLASLYGGNPAQMAVMPGAYIMNMPVLVMPSMNTMYGNNINPTEYATKIQTKEGPSPSPSPFPSFPSLPPFQWPFAPLFPILIRDPLLSIMNGGGWNNFIEYGQNADVCRRQKSTETMIEDVVKTKDDAEKPSDIITNSKTNLRSRQKRAVKKRTVAQGSQLQDIDSAKLNKFFGVKPSSTTAKPPKREPVTQDTKTVNQDDGDVRFGFLDFFGNKNGYRQPTGPGFFINRLKVRRGGVAIAGPGGVATAGRGGTAIVGPGGLAYTQPGGLAVAGPAARIVALSPDADLTAIAHRLQAQSKYGRGWRRDGQWSREMKSSDQYIYNGMDFQEVPLNMEDTTFMLFIKPIAHALNSQGTALANPISQVVIARNQSGTILHAPLATAVAGPGGVAHAASVQYVPFYGGAKGQYLEIKKDNLGRITGEKIVSEENISSENILKNNSNENLLAKVMAANLQNLRTLSTNLLKLHNLGRKTGTLGNVEKARYKTQLASLGEAASNMIKLIEEVDDVNMLFKKNTTVKARDDDEDDDYVAEEGVGIDSADDEDSNDGDGFLNKGTIAEAKPVGLAVIGEHGLAASRPLATAVAASGVALARPIATAVAGVDPTALGINFQVNHSRN</sequence>
<dbReference type="OrthoDB" id="8194084at2759"/>
<dbReference type="GeneID" id="111349654"/>